<evidence type="ECO:0000259" key="3">
    <source>
        <dbReference type="PROSITE" id="PS51831"/>
    </source>
</evidence>
<feature type="domain" description="HD" evidence="3">
    <location>
        <begin position="327"/>
        <end position="449"/>
    </location>
</feature>
<gene>
    <name evidence="5" type="ORF">ELD05_10875</name>
</gene>
<dbReference type="CDD" id="cd00077">
    <property type="entry name" value="HDc"/>
    <property type="match status" value="1"/>
</dbReference>
<dbReference type="PANTHER" id="PTHR45228">
    <property type="entry name" value="CYCLIC DI-GMP PHOSPHODIESTERASE TM_0186-RELATED"/>
    <property type="match status" value="1"/>
</dbReference>
<evidence type="ECO:0000256" key="2">
    <source>
        <dbReference type="SAM" id="Phobius"/>
    </source>
</evidence>
<dbReference type="SMART" id="SM00471">
    <property type="entry name" value="HDc"/>
    <property type="match status" value="1"/>
</dbReference>
<dbReference type="AlphaFoldDB" id="A0A3T0D7T4"/>
<evidence type="ECO:0000259" key="4">
    <source>
        <dbReference type="PROSITE" id="PS51832"/>
    </source>
</evidence>
<dbReference type="KEGG" id="ccha:ELD05_10875"/>
<feature type="transmembrane region" description="Helical" evidence="2">
    <location>
        <begin position="12"/>
        <end position="33"/>
    </location>
</feature>
<dbReference type="RefSeq" id="WP_127352439.1">
    <property type="nucleotide sequence ID" value="NZ_CP034791.1"/>
</dbReference>
<keyword evidence="6" id="KW-1185">Reference proteome</keyword>
<reference evidence="5 6" key="1">
    <citation type="submission" date="2018-12" db="EMBL/GenBank/DDBJ databases">
        <title>Genome sequence from the cellulolytic species, Caldicellulosiruptor changbaiensis.</title>
        <authorList>
            <person name="Blumer-Schuette S.E."/>
            <person name="Mendoza C."/>
        </authorList>
    </citation>
    <scope>NUCLEOTIDE SEQUENCE [LARGE SCALE GENOMIC DNA]</scope>
    <source>
        <strain evidence="5 6">CBS-Z</strain>
    </source>
</reference>
<dbReference type="InterPro" id="IPR006674">
    <property type="entry name" value="HD_domain"/>
</dbReference>
<keyword evidence="2" id="KW-1133">Transmembrane helix</keyword>
<keyword evidence="2" id="KW-0472">Membrane</keyword>
<keyword evidence="2" id="KW-0812">Transmembrane</keyword>
<dbReference type="InterPro" id="IPR037522">
    <property type="entry name" value="HD_GYP_dom"/>
</dbReference>
<feature type="coiled-coil region" evidence="1">
    <location>
        <begin position="281"/>
        <end position="308"/>
    </location>
</feature>
<dbReference type="InterPro" id="IPR006675">
    <property type="entry name" value="HDIG_dom"/>
</dbReference>
<feature type="transmembrane region" description="Helical" evidence="2">
    <location>
        <begin position="39"/>
        <end position="61"/>
    </location>
</feature>
<keyword evidence="1" id="KW-0175">Coiled coil</keyword>
<dbReference type="PROSITE" id="PS51831">
    <property type="entry name" value="HD"/>
    <property type="match status" value="1"/>
</dbReference>
<protein>
    <submittedName>
        <fullName evidence="5">HD-GYP domain-containing protein</fullName>
    </submittedName>
</protein>
<dbReference type="SUPFAM" id="SSF55781">
    <property type="entry name" value="GAF domain-like"/>
    <property type="match status" value="1"/>
</dbReference>
<proteinExistence type="predicted"/>
<dbReference type="Pfam" id="PF13487">
    <property type="entry name" value="HD_5"/>
    <property type="match status" value="1"/>
</dbReference>
<evidence type="ECO:0000256" key="1">
    <source>
        <dbReference type="SAM" id="Coils"/>
    </source>
</evidence>
<dbReference type="PROSITE" id="PS51832">
    <property type="entry name" value="HD_GYP"/>
    <property type="match status" value="1"/>
</dbReference>
<dbReference type="InterPro" id="IPR052020">
    <property type="entry name" value="Cyclic_di-GMP/3'3'-cGAMP_PDE"/>
</dbReference>
<dbReference type="EMBL" id="CP034791">
    <property type="protein sequence ID" value="AZT91094.1"/>
    <property type="molecule type" value="Genomic_DNA"/>
</dbReference>
<evidence type="ECO:0000313" key="6">
    <source>
        <dbReference type="Proteomes" id="UP000282930"/>
    </source>
</evidence>
<dbReference type="Gene3D" id="1.10.3210.10">
    <property type="entry name" value="Hypothetical protein af1432"/>
    <property type="match status" value="1"/>
</dbReference>
<name>A0A3T0D7T4_9FIRM</name>
<evidence type="ECO:0000313" key="5">
    <source>
        <dbReference type="EMBL" id="AZT91094.1"/>
    </source>
</evidence>
<dbReference type="InterPro" id="IPR003607">
    <property type="entry name" value="HD/PDEase_dom"/>
</dbReference>
<dbReference type="SUPFAM" id="SSF109604">
    <property type="entry name" value="HD-domain/PDEase-like"/>
    <property type="match status" value="1"/>
</dbReference>
<feature type="domain" description="HD-GYP" evidence="4">
    <location>
        <begin position="305"/>
        <end position="496"/>
    </location>
</feature>
<dbReference type="Proteomes" id="UP000282930">
    <property type="component" value="Chromosome"/>
</dbReference>
<organism evidence="5 6">
    <name type="scientific">Caldicellulosiruptor changbaiensis</name>
    <dbReference type="NCBI Taxonomy" id="1222016"/>
    <lineage>
        <taxon>Bacteria</taxon>
        <taxon>Bacillati</taxon>
        <taxon>Bacillota</taxon>
        <taxon>Bacillota incertae sedis</taxon>
        <taxon>Caldicellulosiruptorales</taxon>
        <taxon>Caldicellulosiruptoraceae</taxon>
        <taxon>Caldicellulosiruptor</taxon>
    </lineage>
</organism>
<dbReference type="NCBIfam" id="TIGR00277">
    <property type="entry name" value="HDIG"/>
    <property type="match status" value="1"/>
</dbReference>
<sequence length="496" mass="58201">MKTQKKLLKHILEFLVILLICFPLGIQIAKVFWKLESPMFEYLQLASLSSAMIFFSIFYVLRYSTVLKQYRLSEKKQKLIINKLKEEKETIEKGYINSIQMNKEMTSIVKRLIDTQRVLKQKNEWLRSFFELTTEILSLSDAYEVIKLLGSFESKSLGFLRISVYFNNQDNVFKHLCYFGKKDPDEELLLKKAREDVNIAYKMEQKDNLLKIAVPMISEDKCEGVCFFTIRCDFLEKEDISYYISICNFITIAIKNSIYYSNLKKQKLEIEDLYEKSTYVNEKLKETIEELNKSKVELEKKNAEIERFFYEIILCLSKAIEYKDLYTKGHCERVQSIALKIADELGLSEDEKDVLKVACLLHDIGKIGIKEEILNKKEPLLPQEYEEIKKHPLIGYNILKDLDFMERIQKVILQHHERVDGKGYPYGLKDDEIDLLARIISVADAYDAMTSDRPYRRAFAKDEALKELRRCAGSQFDKNIVEKLLSLAQKGMVMFL</sequence>
<accession>A0A3T0D7T4</accession>